<keyword evidence="2" id="KW-1185">Reference proteome</keyword>
<name>A0ABP9F9Y6_9GAMM</name>
<dbReference type="RefSeq" id="WP_345336608.1">
    <property type="nucleotide sequence ID" value="NZ_BAABJZ010000098.1"/>
</dbReference>
<evidence type="ECO:0000313" key="1">
    <source>
        <dbReference type="EMBL" id="GAA4897454.1"/>
    </source>
</evidence>
<comment type="caution">
    <text evidence="1">The sequence shown here is derived from an EMBL/GenBank/DDBJ whole genome shotgun (WGS) entry which is preliminary data.</text>
</comment>
<dbReference type="Proteomes" id="UP001499988">
    <property type="component" value="Unassembled WGS sequence"/>
</dbReference>
<dbReference type="Pfam" id="PF10698">
    <property type="entry name" value="DUF2505"/>
    <property type="match status" value="1"/>
</dbReference>
<accession>A0ABP9F9Y6</accession>
<evidence type="ECO:0000313" key="2">
    <source>
        <dbReference type="Proteomes" id="UP001499988"/>
    </source>
</evidence>
<organism evidence="1 2">
    <name type="scientific">Ferrimonas pelagia</name>
    <dbReference type="NCBI Taxonomy" id="1177826"/>
    <lineage>
        <taxon>Bacteria</taxon>
        <taxon>Pseudomonadati</taxon>
        <taxon>Pseudomonadota</taxon>
        <taxon>Gammaproteobacteria</taxon>
        <taxon>Alteromonadales</taxon>
        <taxon>Ferrimonadaceae</taxon>
        <taxon>Ferrimonas</taxon>
    </lineage>
</organism>
<evidence type="ECO:0008006" key="3">
    <source>
        <dbReference type="Google" id="ProtNLM"/>
    </source>
</evidence>
<gene>
    <name evidence="1" type="ORF">GCM10023333_33460</name>
</gene>
<proteinExistence type="predicted"/>
<dbReference type="EMBL" id="BAABJZ010000098">
    <property type="protein sequence ID" value="GAA4897454.1"/>
    <property type="molecule type" value="Genomic_DNA"/>
</dbReference>
<reference evidence="2" key="1">
    <citation type="journal article" date="2019" name="Int. J. Syst. Evol. Microbiol.">
        <title>The Global Catalogue of Microorganisms (GCM) 10K type strain sequencing project: providing services to taxonomists for standard genome sequencing and annotation.</title>
        <authorList>
            <consortium name="The Broad Institute Genomics Platform"/>
            <consortium name="The Broad Institute Genome Sequencing Center for Infectious Disease"/>
            <person name="Wu L."/>
            <person name="Ma J."/>
        </authorList>
    </citation>
    <scope>NUCLEOTIDE SEQUENCE [LARGE SCALE GENOMIC DNA]</scope>
    <source>
        <strain evidence="2">JCM 18401</strain>
    </source>
</reference>
<dbReference type="InterPro" id="IPR019639">
    <property type="entry name" value="DUF2505"/>
</dbReference>
<protein>
    <recommendedName>
        <fullName evidence="3">DUF2505 domain-containing protein</fullName>
    </recommendedName>
</protein>
<sequence>MKLTLKHDYPCPVEQLLTHFIQADAVKEKYQAIGATKVRLRQSQQQDDQYQLATSREVQSQIPAALRSLVGERNLIEQSEQWQLEEGGPYRCQLSITLPGVPIRIRGQMQIEAVGDGCCNRVELEFKCALPFVGSKLERFACEDSQRMAEQERQYLLEQCQTQVE</sequence>